<dbReference type="Proteomes" id="UP000229370">
    <property type="component" value="Unassembled WGS sequence"/>
</dbReference>
<feature type="domain" description="Tetrahydrofolate dehydrogenase/cyclohydrolase NAD(P)-binding" evidence="10">
    <location>
        <begin position="178"/>
        <end position="300"/>
    </location>
</feature>
<accession>A0A2M8GL48</accession>
<name>A0A2M8GL48_9BACT</name>
<protein>
    <submittedName>
        <fullName evidence="11">Uncharacterized protein</fullName>
    </submittedName>
</protein>
<dbReference type="GO" id="GO:0006164">
    <property type="term" value="P:purine nucleotide biosynthetic process"/>
    <property type="evidence" value="ECO:0007669"/>
    <property type="project" value="UniProtKB-KW"/>
</dbReference>
<dbReference type="InterPro" id="IPR020630">
    <property type="entry name" value="THF_DH/CycHdrlase_cat_dom"/>
</dbReference>
<keyword evidence="2" id="KW-0554">One-carbon metabolism</keyword>
<dbReference type="PANTHER" id="PTHR48099">
    <property type="entry name" value="C-1-TETRAHYDROFOLATE SYNTHASE, CYTOPLASMIC-RELATED"/>
    <property type="match status" value="1"/>
</dbReference>
<dbReference type="AlphaFoldDB" id="A0A2M8GL48"/>
<dbReference type="InterPro" id="IPR020631">
    <property type="entry name" value="THF_DH/CycHdrlase_NAD-bd_dom"/>
</dbReference>
<dbReference type="Pfam" id="PF02882">
    <property type="entry name" value="THF_DHG_CYH_C"/>
    <property type="match status" value="1"/>
</dbReference>
<evidence type="ECO:0000256" key="6">
    <source>
        <dbReference type="ARBA" id="ARBA00023002"/>
    </source>
</evidence>
<dbReference type="GO" id="GO:0009086">
    <property type="term" value="P:methionine biosynthetic process"/>
    <property type="evidence" value="ECO:0007669"/>
    <property type="project" value="UniProtKB-KW"/>
</dbReference>
<dbReference type="GO" id="GO:0005829">
    <property type="term" value="C:cytosol"/>
    <property type="evidence" value="ECO:0007669"/>
    <property type="project" value="TreeGrafter"/>
</dbReference>
<reference evidence="12" key="1">
    <citation type="submission" date="2017-09" db="EMBL/GenBank/DDBJ databases">
        <title>Depth-based differentiation of microbial function through sediment-hosted aquifers and enrichment of novel symbionts in the deep terrestrial subsurface.</title>
        <authorList>
            <person name="Probst A.J."/>
            <person name="Ladd B."/>
            <person name="Jarett J.K."/>
            <person name="Geller-Mcgrath D.E."/>
            <person name="Sieber C.M.K."/>
            <person name="Emerson J.B."/>
            <person name="Anantharaman K."/>
            <person name="Thomas B.C."/>
            <person name="Malmstrom R."/>
            <person name="Stieglmeier M."/>
            <person name="Klingl A."/>
            <person name="Woyke T."/>
            <person name="Ryan C.M."/>
            <person name="Banfield J.F."/>
        </authorList>
    </citation>
    <scope>NUCLEOTIDE SEQUENCE [LARGE SCALE GENOMIC DNA]</scope>
</reference>
<dbReference type="SUPFAM" id="SSF51735">
    <property type="entry name" value="NAD(P)-binding Rossmann-fold domains"/>
    <property type="match status" value="1"/>
</dbReference>
<dbReference type="InterPro" id="IPR036291">
    <property type="entry name" value="NAD(P)-bd_dom_sf"/>
</dbReference>
<organism evidence="11 12">
    <name type="scientific">Candidatus Roizmanbacteria bacterium CG_4_8_14_3_um_filter_36_10</name>
    <dbReference type="NCBI Taxonomy" id="1974834"/>
    <lineage>
        <taxon>Bacteria</taxon>
        <taxon>Candidatus Roizmaniibacteriota</taxon>
    </lineage>
</organism>
<dbReference type="GO" id="GO:0035999">
    <property type="term" value="P:tetrahydrofolate interconversion"/>
    <property type="evidence" value="ECO:0007669"/>
    <property type="project" value="TreeGrafter"/>
</dbReference>
<comment type="pathway">
    <text evidence="1">One-carbon metabolism; tetrahydrofolate interconversion.</text>
</comment>
<keyword evidence="7" id="KW-0486">Methionine biosynthesis</keyword>
<comment type="caution">
    <text evidence="11">The sequence shown here is derived from an EMBL/GenBank/DDBJ whole genome shotgun (WGS) entry which is preliminary data.</text>
</comment>
<evidence type="ECO:0000256" key="7">
    <source>
        <dbReference type="ARBA" id="ARBA00023167"/>
    </source>
</evidence>
<keyword evidence="5" id="KW-0521">NADP</keyword>
<feature type="domain" description="Tetrahydrofolate dehydrogenase/cyclohydrolase catalytic" evidence="9">
    <location>
        <begin position="18"/>
        <end position="129"/>
    </location>
</feature>
<dbReference type="Gene3D" id="3.40.50.10860">
    <property type="entry name" value="Leucine Dehydrogenase, chain A, domain 1"/>
    <property type="match status" value="1"/>
</dbReference>
<keyword evidence="7" id="KW-0028">Amino-acid biosynthesis</keyword>
<evidence type="ECO:0000256" key="5">
    <source>
        <dbReference type="ARBA" id="ARBA00022857"/>
    </source>
</evidence>
<evidence type="ECO:0000313" key="11">
    <source>
        <dbReference type="EMBL" id="PJC81267.1"/>
    </source>
</evidence>
<dbReference type="SUPFAM" id="SSF53223">
    <property type="entry name" value="Aminoacid dehydrogenase-like, N-terminal domain"/>
    <property type="match status" value="1"/>
</dbReference>
<dbReference type="PANTHER" id="PTHR48099:SF5">
    <property type="entry name" value="C-1-TETRAHYDROFOLATE SYNTHASE, CYTOPLASMIC"/>
    <property type="match status" value="1"/>
</dbReference>
<dbReference type="Pfam" id="PF00763">
    <property type="entry name" value="THF_DHG_CYH"/>
    <property type="match status" value="1"/>
</dbReference>
<evidence type="ECO:0000259" key="9">
    <source>
        <dbReference type="Pfam" id="PF00763"/>
    </source>
</evidence>
<dbReference type="GO" id="GO:0004488">
    <property type="term" value="F:methylenetetrahydrofolate dehydrogenase (NADP+) activity"/>
    <property type="evidence" value="ECO:0007669"/>
    <property type="project" value="InterPro"/>
</dbReference>
<evidence type="ECO:0000256" key="4">
    <source>
        <dbReference type="ARBA" id="ARBA00022801"/>
    </source>
</evidence>
<keyword evidence="4" id="KW-0378">Hydrolase</keyword>
<evidence type="ECO:0000313" key="12">
    <source>
        <dbReference type="Proteomes" id="UP000229370"/>
    </source>
</evidence>
<keyword evidence="8" id="KW-0511">Multifunctional enzyme</keyword>
<proteinExistence type="predicted"/>
<dbReference type="InterPro" id="IPR000672">
    <property type="entry name" value="THF_DH/CycHdrlase"/>
</dbReference>
<gene>
    <name evidence="11" type="ORF">CO007_05600</name>
</gene>
<evidence type="ECO:0000256" key="8">
    <source>
        <dbReference type="ARBA" id="ARBA00023268"/>
    </source>
</evidence>
<dbReference type="InterPro" id="IPR046346">
    <property type="entry name" value="Aminoacid_DH-like_N_sf"/>
</dbReference>
<dbReference type="EMBL" id="PFQK01000096">
    <property type="protein sequence ID" value="PJC81267.1"/>
    <property type="molecule type" value="Genomic_DNA"/>
</dbReference>
<evidence type="ECO:0000256" key="3">
    <source>
        <dbReference type="ARBA" id="ARBA00022755"/>
    </source>
</evidence>
<evidence type="ECO:0000259" key="10">
    <source>
        <dbReference type="Pfam" id="PF02882"/>
    </source>
</evidence>
<keyword evidence="6" id="KW-0560">Oxidoreductase</keyword>
<dbReference type="PRINTS" id="PR00085">
    <property type="entry name" value="THFDHDRGNASE"/>
</dbReference>
<keyword evidence="3" id="KW-0658">Purine biosynthesis</keyword>
<sequence>MIKLFRPPSCDKIFLMKISGKAITNLMKKEIKKEVKGIKNKLKLVVFLVGQSPEQLSFVKIKKQLARQLKIDFEFIHLKSVPNFERFMMKIKEKSIDQHTTGVIIQQPLPAQLSTNSIYNYIPLEKEIEGHRHKTPFYPPIGLAVLTIFKYLFYKPLSGRQLFIDPEKDRFLFKKIFHNRKVVLIGRGITGGQPIGKTLTGFKINYINIHSKTPQPENYCREADIIISAVGKKVIDSQQIKPGAILINVGLRRESGKLKGDFEEKEIRKIASFYTSIIGGVGPIDVLYLYKNLVEAAKLQK</sequence>
<evidence type="ECO:0000256" key="2">
    <source>
        <dbReference type="ARBA" id="ARBA00022563"/>
    </source>
</evidence>
<evidence type="ECO:0000256" key="1">
    <source>
        <dbReference type="ARBA" id="ARBA00004777"/>
    </source>
</evidence>
<dbReference type="GO" id="GO:0004477">
    <property type="term" value="F:methenyltetrahydrofolate cyclohydrolase activity"/>
    <property type="evidence" value="ECO:0007669"/>
    <property type="project" value="TreeGrafter"/>
</dbReference>
<dbReference type="Gene3D" id="3.40.50.720">
    <property type="entry name" value="NAD(P)-binding Rossmann-like Domain"/>
    <property type="match status" value="1"/>
</dbReference>